<evidence type="ECO:0000313" key="3">
    <source>
        <dbReference type="Proteomes" id="UP000308092"/>
    </source>
</evidence>
<keyword evidence="3" id="KW-1185">Reference proteome</keyword>
<name>A0A4S3JWY8_9EURO</name>
<feature type="compositionally biased region" description="Polar residues" evidence="1">
    <location>
        <begin position="81"/>
        <end position="95"/>
    </location>
</feature>
<gene>
    <name evidence="2" type="ORF">EYZ11_000474</name>
</gene>
<dbReference type="EMBL" id="SOSA01000007">
    <property type="protein sequence ID" value="THD00022.1"/>
    <property type="molecule type" value="Genomic_DNA"/>
</dbReference>
<dbReference type="VEuPathDB" id="FungiDB:EYZ11_000474"/>
<comment type="caution">
    <text evidence="2">The sequence shown here is derived from an EMBL/GenBank/DDBJ whole genome shotgun (WGS) entry which is preliminary data.</text>
</comment>
<protein>
    <submittedName>
        <fullName evidence="2">Uncharacterized protein</fullName>
    </submittedName>
</protein>
<proteinExistence type="predicted"/>
<evidence type="ECO:0000313" key="2">
    <source>
        <dbReference type="EMBL" id="THD00022.1"/>
    </source>
</evidence>
<dbReference type="Proteomes" id="UP000308092">
    <property type="component" value="Unassembled WGS sequence"/>
</dbReference>
<accession>A0A4S3JWY8</accession>
<reference evidence="2 3" key="1">
    <citation type="submission" date="2019-03" db="EMBL/GenBank/DDBJ databases">
        <title>The genome sequence of a newly discovered highly antifungal drug resistant Aspergillus species, Aspergillus tanneri NIH 1004.</title>
        <authorList>
            <person name="Mounaud S."/>
            <person name="Singh I."/>
            <person name="Joardar V."/>
            <person name="Pakala S."/>
            <person name="Pakala S."/>
            <person name="Venepally P."/>
            <person name="Hoover J."/>
            <person name="Nierman W."/>
            <person name="Chung J."/>
            <person name="Losada L."/>
        </authorList>
    </citation>
    <scope>NUCLEOTIDE SEQUENCE [LARGE SCALE GENOMIC DNA]</scope>
    <source>
        <strain evidence="2 3">NIH1004</strain>
    </source>
</reference>
<dbReference type="AlphaFoldDB" id="A0A4S3JWY8"/>
<feature type="compositionally biased region" description="Acidic residues" evidence="1">
    <location>
        <begin position="107"/>
        <end position="117"/>
    </location>
</feature>
<sequence>MASRRRRKRAAYCASRRRASPDIWTQLGVLVTEERRNEITNNIILELYYQNFLHKDLRYKATQKQVHTIIRNQGDTEEIPETSNNADATTKTPATPESEERAAEAIIDLESETSDGI</sequence>
<evidence type="ECO:0000256" key="1">
    <source>
        <dbReference type="SAM" id="MobiDB-lite"/>
    </source>
</evidence>
<organism evidence="2 3">
    <name type="scientific">Aspergillus tanneri</name>
    <dbReference type="NCBI Taxonomy" id="1220188"/>
    <lineage>
        <taxon>Eukaryota</taxon>
        <taxon>Fungi</taxon>
        <taxon>Dikarya</taxon>
        <taxon>Ascomycota</taxon>
        <taxon>Pezizomycotina</taxon>
        <taxon>Eurotiomycetes</taxon>
        <taxon>Eurotiomycetidae</taxon>
        <taxon>Eurotiales</taxon>
        <taxon>Aspergillaceae</taxon>
        <taxon>Aspergillus</taxon>
        <taxon>Aspergillus subgen. Circumdati</taxon>
    </lineage>
</organism>
<feature type="region of interest" description="Disordered" evidence="1">
    <location>
        <begin position="71"/>
        <end position="117"/>
    </location>
</feature>